<comment type="caution">
    <text evidence="5">The sequence shown here is derived from an EMBL/GenBank/DDBJ whole genome shotgun (WGS) entry which is preliminary data.</text>
</comment>
<evidence type="ECO:0000256" key="3">
    <source>
        <dbReference type="ARBA" id="ARBA00023163"/>
    </source>
</evidence>
<dbReference type="Gene3D" id="1.10.10.10">
    <property type="entry name" value="Winged helix-like DNA-binding domain superfamily/Winged helix DNA-binding domain"/>
    <property type="match status" value="1"/>
</dbReference>
<dbReference type="RefSeq" id="WP_096003954.1">
    <property type="nucleotide sequence ID" value="NZ_LMAZ01000001.1"/>
</dbReference>
<evidence type="ECO:0000313" key="6">
    <source>
        <dbReference type="Proteomes" id="UP000242313"/>
    </source>
</evidence>
<dbReference type="AlphaFoldDB" id="A0A2A3MKH7"/>
<reference evidence="5 6" key="1">
    <citation type="submission" date="2017-09" db="EMBL/GenBank/DDBJ databases">
        <title>Pseudomonas abyssi sp. nov. isolated from Abyssopelagic Water.</title>
        <authorList>
            <person name="Wei Y."/>
        </authorList>
    </citation>
    <scope>NUCLEOTIDE SEQUENCE [LARGE SCALE GENOMIC DNA]</scope>
    <source>
        <strain evidence="5 6">MT5</strain>
    </source>
</reference>
<evidence type="ECO:0000259" key="4">
    <source>
        <dbReference type="PROSITE" id="PS51118"/>
    </source>
</evidence>
<proteinExistence type="predicted"/>
<keyword evidence="1" id="KW-0805">Transcription regulation</keyword>
<sequence length="129" mass="14487">MTEEQLRIAASKRLERDGKVYATPIEVTLDVIGGKWKSVLAYHIIQGPQRFSELKRLVPGITEKMLTQTLRELERDGVVSRTVFAEVPPRVEYRITEHGASLQPVLAAMCAWGRGHWQQGAASSEGMRN</sequence>
<evidence type="ECO:0000256" key="1">
    <source>
        <dbReference type="ARBA" id="ARBA00023015"/>
    </source>
</evidence>
<accession>A0A2A3MKH7</accession>
<dbReference type="EMBL" id="NTMR01000005">
    <property type="protein sequence ID" value="PBK05292.1"/>
    <property type="molecule type" value="Genomic_DNA"/>
</dbReference>
<evidence type="ECO:0000256" key="2">
    <source>
        <dbReference type="ARBA" id="ARBA00023125"/>
    </source>
</evidence>
<dbReference type="Pfam" id="PF01638">
    <property type="entry name" value="HxlR"/>
    <property type="match status" value="1"/>
</dbReference>
<protein>
    <submittedName>
        <fullName evidence="5">Transcriptional regulator</fullName>
    </submittedName>
</protein>
<evidence type="ECO:0000313" key="5">
    <source>
        <dbReference type="EMBL" id="PBK05292.1"/>
    </source>
</evidence>
<dbReference type="Proteomes" id="UP000242313">
    <property type="component" value="Unassembled WGS sequence"/>
</dbReference>
<dbReference type="SUPFAM" id="SSF46785">
    <property type="entry name" value="Winged helix' DNA-binding domain"/>
    <property type="match status" value="1"/>
</dbReference>
<dbReference type="PANTHER" id="PTHR33204">
    <property type="entry name" value="TRANSCRIPTIONAL REGULATOR, MARR FAMILY"/>
    <property type="match status" value="1"/>
</dbReference>
<keyword evidence="6" id="KW-1185">Reference proteome</keyword>
<organism evidence="5 6">
    <name type="scientific">Pseudomonas abyssi</name>
    <dbReference type="NCBI Taxonomy" id="170540"/>
    <lineage>
        <taxon>Bacteria</taxon>
        <taxon>Pseudomonadati</taxon>
        <taxon>Pseudomonadota</taxon>
        <taxon>Gammaproteobacteria</taxon>
        <taxon>Pseudomonadales</taxon>
        <taxon>Pseudomonadaceae</taxon>
        <taxon>Pseudomonas</taxon>
    </lineage>
</organism>
<name>A0A2A3MKH7_9PSED</name>
<feature type="domain" description="HTH hxlR-type" evidence="4">
    <location>
        <begin position="23"/>
        <end position="121"/>
    </location>
</feature>
<keyword evidence="2" id="KW-0238">DNA-binding</keyword>
<dbReference type="GO" id="GO:0003677">
    <property type="term" value="F:DNA binding"/>
    <property type="evidence" value="ECO:0007669"/>
    <property type="project" value="UniProtKB-KW"/>
</dbReference>
<dbReference type="InterPro" id="IPR036390">
    <property type="entry name" value="WH_DNA-bd_sf"/>
</dbReference>
<dbReference type="PROSITE" id="PS51118">
    <property type="entry name" value="HTH_HXLR"/>
    <property type="match status" value="1"/>
</dbReference>
<dbReference type="PANTHER" id="PTHR33204:SF29">
    <property type="entry name" value="TRANSCRIPTIONAL REGULATOR"/>
    <property type="match status" value="1"/>
</dbReference>
<dbReference type="InterPro" id="IPR036388">
    <property type="entry name" value="WH-like_DNA-bd_sf"/>
</dbReference>
<keyword evidence="3" id="KW-0804">Transcription</keyword>
<dbReference type="InterPro" id="IPR002577">
    <property type="entry name" value="HTH_HxlR"/>
</dbReference>
<gene>
    <name evidence="5" type="ORF">CNQ84_05800</name>
</gene>